<evidence type="ECO:0000313" key="3">
    <source>
        <dbReference type="Proteomes" id="UP000249590"/>
    </source>
</evidence>
<dbReference type="CDD" id="cd13601">
    <property type="entry name" value="PBP2_TRAP_DctP1_3_4_like"/>
    <property type="match status" value="1"/>
</dbReference>
<dbReference type="InterPro" id="IPR038404">
    <property type="entry name" value="TRAP_DctP_sf"/>
</dbReference>
<comment type="caution">
    <text evidence="2">The sequence shown here is derived from an EMBL/GenBank/DDBJ whole genome shotgun (WGS) entry which is preliminary data.</text>
</comment>
<dbReference type="NCBIfam" id="NF037995">
    <property type="entry name" value="TRAP_S1"/>
    <property type="match status" value="1"/>
</dbReference>
<dbReference type="Gene3D" id="3.40.190.170">
    <property type="entry name" value="Bacterial extracellular solute-binding protein, family 7"/>
    <property type="match status" value="1"/>
</dbReference>
<name>A0A8B2NPS8_9HYPH</name>
<proteinExistence type="predicted"/>
<dbReference type="PANTHER" id="PTHR33376">
    <property type="match status" value="1"/>
</dbReference>
<reference evidence="2 3" key="1">
    <citation type="submission" date="2018-05" db="EMBL/GenBank/DDBJ databases">
        <title>Acuticoccus sediminis sp. nov., isolated from deep-sea sediment of Indian Ocean.</title>
        <authorList>
            <person name="Liu X."/>
            <person name="Lai Q."/>
            <person name="Du Y."/>
            <person name="Sun F."/>
            <person name="Zhang X."/>
            <person name="Wang S."/>
            <person name="Shao Z."/>
        </authorList>
    </citation>
    <scope>NUCLEOTIDE SEQUENCE [LARGE SCALE GENOMIC DNA]</scope>
    <source>
        <strain evidence="2 3">PTG4-2</strain>
    </source>
</reference>
<dbReference type="InterPro" id="IPR018389">
    <property type="entry name" value="DctP_fam"/>
</dbReference>
<dbReference type="GO" id="GO:0055085">
    <property type="term" value="P:transmembrane transport"/>
    <property type="evidence" value="ECO:0007669"/>
    <property type="project" value="InterPro"/>
</dbReference>
<evidence type="ECO:0000256" key="1">
    <source>
        <dbReference type="ARBA" id="ARBA00022729"/>
    </source>
</evidence>
<dbReference type="AlphaFoldDB" id="A0A8B2NPS8"/>
<dbReference type="EMBL" id="QHHQ01000011">
    <property type="protein sequence ID" value="RAH96800.1"/>
    <property type="molecule type" value="Genomic_DNA"/>
</dbReference>
<dbReference type="Pfam" id="PF03480">
    <property type="entry name" value="DctP"/>
    <property type="match status" value="1"/>
</dbReference>
<dbReference type="Proteomes" id="UP000249590">
    <property type="component" value="Unassembled WGS sequence"/>
</dbReference>
<keyword evidence="1" id="KW-0732">Signal</keyword>
<evidence type="ECO:0000313" key="2">
    <source>
        <dbReference type="EMBL" id="RAH96800.1"/>
    </source>
</evidence>
<keyword evidence="3" id="KW-1185">Reference proteome</keyword>
<sequence length="356" mass="38680">MSGRPTRTILGRMTDMTTRLFKTGAIAGAALWLSVLPGQAETLRMGDSFPVGHYISENLAKFFMDDVKDRSGGEIDFEYFPAQQMGKAKDMLQLTQSGVLDIGYVAPSYISDKLPLSAVAELPEAFSSACEGTKAFWKLVKPGGLLDEVEIAPNGMRVLMVLVLPPYQIFTKDRDITGLDSFKGLKLRTTGGAKEIATQRIEAVPVQIPAPEVRDSLSRGTLDALLFPVSSILPYDVQSYLHQATTNQNFGSFVIAYMISKQKWDSLSPETQQVLTESGEAATAHSCADTDALEDKDRQTITEAGVEFVTLPDADSEKIKTLMAGVGDEWAEELEGRGKPGRAVLDGFRANLKAGD</sequence>
<dbReference type="PANTHER" id="PTHR33376:SF15">
    <property type="entry name" value="BLL6794 PROTEIN"/>
    <property type="match status" value="1"/>
</dbReference>
<accession>A0A8B2NPS8</accession>
<organism evidence="2 3">
    <name type="scientific">Acuticoccus sediminis</name>
    <dbReference type="NCBI Taxonomy" id="2184697"/>
    <lineage>
        <taxon>Bacteria</taxon>
        <taxon>Pseudomonadati</taxon>
        <taxon>Pseudomonadota</taxon>
        <taxon>Alphaproteobacteria</taxon>
        <taxon>Hyphomicrobiales</taxon>
        <taxon>Amorphaceae</taxon>
        <taxon>Acuticoccus</taxon>
    </lineage>
</organism>
<protein>
    <submittedName>
        <fullName evidence="2">C4-dicarboxylate ABC transporter</fullName>
    </submittedName>
</protein>
<gene>
    <name evidence="2" type="ORF">DLJ53_31555</name>
</gene>